<protein>
    <submittedName>
        <fullName evidence="2">Uncharacterized protein</fullName>
    </submittedName>
</protein>
<evidence type="ECO:0000313" key="3">
    <source>
        <dbReference type="Proteomes" id="UP001381693"/>
    </source>
</evidence>
<feature type="non-terminal residue" evidence="2">
    <location>
        <position position="1"/>
    </location>
</feature>
<evidence type="ECO:0000256" key="1">
    <source>
        <dbReference type="SAM" id="MobiDB-lite"/>
    </source>
</evidence>
<name>A0AAN8WTQ5_HALRR</name>
<proteinExistence type="predicted"/>
<feature type="non-terminal residue" evidence="2">
    <location>
        <position position="121"/>
    </location>
</feature>
<dbReference type="AlphaFoldDB" id="A0AAN8WTQ5"/>
<dbReference type="EMBL" id="JAXCGZ010017196">
    <property type="protein sequence ID" value="KAK7068563.1"/>
    <property type="molecule type" value="Genomic_DNA"/>
</dbReference>
<accession>A0AAN8WTQ5</accession>
<organism evidence="2 3">
    <name type="scientific">Halocaridina rubra</name>
    <name type="common">Hawaiian red shrimp</name>
    <dbReference type="NCBI Taxonomy" id="373956"/>
    <lineage>
        <taxon>Eukaryota</taxon>
        <taxon>Metazoa</taxon>
        <taxon>Ecdysozoa</taxon>
        <taxon>Arthropoda</taxon>
        <taxon>Crustacea</taxon>
        <taxon>Multicrustacea</taxon>
        <taxon>Malacostraca</taxon>
        <taxon>Eumalacostraca</taxon>
        <taxon>Eucarida</taxon>
        <taxon>Decapoda</taxon>
        <taxon>Pleocyemata</taxon>
        <taxon>Caridea</taxon>
        <taxon>Atyoidea</taxon>
        <taxon>Atyidae</taxon>
        <taxon>Halocaridina</taxon>
    </lineage>
</organism>
<comment type="caution">
    <text evidence="2">The sequence shown here is derived from an EMBL/GenBank/DDBJ whole genome shotgun (WGS) entry which is preliminary data.</text>
</comment>
<gene>
    <name evidence="2" type="ORF">SK128_017501</name>
</gene>
<evidence type="ECO:0000313" key="2">
    <source>
        <dbReference type="EMBL" id="KAK7068563.1"/>
    </source>
</evidence>
<feature type="region of interest" description="Disordered" evidence="1">
    <location>
        <begin position="1"/>
        <end position="21"/>
    </location>
</feature>
<sequence length="121" mass="13593">LCKDIKESPEPANNDDLGPKHDRHCILHAGKPSEKKPHCDILPFDEKNRSTVRAAGEKRHAKPQFPKSVYFDLVVSLPQNPYENNGYHVACYQKFTAVTSTTSAPERNMAHLHSNVSVDDD</sequence>
<dbReference type="Proteomes" id="UP001381693">
    <property type="component" value="Unassembled WGS sequence"/>
</dbReference>
<keyword evidence="3" id="KW-1185">Reference proteome</keyword>
<reference evidence="2 3" key="1">
    <citation type="submission" date="2023-11" db="EMBL/GenBank/DDBJ databases">
        <title>Halocaridina rubra genome assembly.</title>
        <authorList>
            <person name="Smith C."/>
        </authorList>
    </citation>
    <scope>NUCLEOTIDE SEQUENCE [LARGE SCALE GENOMIC DNA]</scope>
    <source>
        <strain evidence="2">EP-1</strain>
        <tissue evidence="2">Whole</tissue>
    </source>
</reference>